<name>A0A146K8K0_9EUKA</name>
<reference evidence="2" key="1">
    <citation type="submission" date="2015-07" db="EMBL/GenBank/DDBJ databases">
        <title>Adaptation to a free-living lifestyle via gene acquisitions in the diplomonad Trepomonas sp. PC1.</title>
        <authorList>
            <person name="Xu F."/>
            <person name="Jerlstrom-Hultqvist J."/>
            <person name="Kolisko M."/>
            <person name="Simpson A.G.B."/>
            <person name="Roger A.J."/>
            <person name="Svard S.G."/>
            <person name="Andersson J.O."/>
        </authorList>
    </citation>
    <scope>NUCLEOTIDE SEQUENCE</scope>
    <source>
        <strain evidence="2">PC1</strain>
    </source>
</reference>
<protein>
    <submittedName>
        <fullName evidence="2">Rab-like protein</fullName>
    </submittedName>
</protein>
<proteinExistence type="predicted"/>
<feature type="non-terminal residue" evidence="2">
    <location>
        <position position="100"/>
    </location>
</feature>
<evidence type="ECO:0000313" key="2">
    <source>
        <dbReference type="EMBL" id="JAP91861.1"/>
    </source>
</evidence>
<organism evidence="2">
    <name type="scientific">Trepomonas sp. PC1</name>
    <dbReference type="NCBI Taxonomy" id="1076344"/>
    <lineage>
        <taxon>Eukaryota</taxon>
        <taxon>Metamonada</taxon>
        <taxon>Diplomonadida</taxon>
        <taxon>Hexamitidae</taxon>
        <taxon>Hexamitinae</taxon>
        <taxon>Trepomonas</taxon>
    </lineage>
</organism>
<dbReference type="InterPro" id="IPR027417">
    <property type="entry name" value="P-loop_NTPase"/>
</dbReference>
<dbReference type="PROSITE" id="PS51419">
    <property type="entry name" value="RAB"/>
    <property type="match status" value="1"/>
</dbReference>
<dbReference type="PRINTS" id="PR00449">
    <property type="entry name" value="RASTRNSFRMNG"/>
</dbReference>
<feature type="non-terminal residue" evidence="2">
    <location>
        <position position="1"/>
    </location>
</feature>
<dbReference type="GO" id="GO:0003924">
    <property type="term" value="F:GTPase activity"/>
    <property type="evidence" value="ECO:0007669"/>
    <property type="project" value="InterPro"/>
</dbReference>
<dbReference type="EMBL" id="GDID01004745">
    <property type="protein sequence ID" value="JAP91861.1"/>
    <property type="molecule type" value="Transcribed_RNA"/>
</dbReference>
<dbReference type="GO" id="GO:0005525">
    <property type="term" value="F:GTP binding"/>
    <property type="evidence" value="ECO:0007669"/>
    <property type="project" value="InterPro"/>
</dbReference>
<dbReference type="Gene3D" id="3.40.50.300">
    <property type="entry name" value="P-loop containing nucleotide triphosphate hydrolases"/>
    <property type="match status" value="1"/>
</dbReference>
<accession>A0A146K8K0</accession>
<dbReference type="PANTHER" id="PTHR47978">
    <property type="match status" value="1"/>
</dbReference>
<dbReference type="SUPFAM" id="SSF52540">
    <property type="entry name" value="P-loop containing nucleoside triphosphate hydrolases"/>
    <property type="match status" value="1"/>
</dbReference>
<dbReference type="Pfam" id="PF00071">
    <property type="entry name" value="Ras"/>
    <property type="match status" value="1"/>
</dbReference>
<keyword evidence="1" id="KW-0547">Nucleotide-binding</keyword>
<dbReference type="AlphaFoldDB" id="A0A146K8K0"/>
<dbReference type="InterPro" id="IPR001806">
    <property type="entry name" value="Small_GTPase"/>
</dbReference>
<evidence type="ECO:0000256" key="1">
    <source>
        <dbReference type="ARBA" id="ARBA00022741"/>
    </source>
</evidence>
<gene>
    <name evidence="2" type="ORF">TPC1_16385</name>
</gene>
<sequence>FDQLKFWVDLAKSKTDATTKKIIIGNKCDLVESRVIYKHQVKEYIETIDKTDDEFEYLETSAKTGVGIKDLFLKIVDFYLQYQQKTQQQVKLIDAQAQQP</sequence>